<evidence type="ECO:0000313" key="3">
    <source>
        <dbReference type="EMBL" id="SEQ20303.1"/>
    </source>
</evidence>
<evidence type="ECO:0000256" key="2">
    <source>
        <dbReference type="SAM" id="Phobius"/>
    </source>
</evidence>
<evidence type="ECO:0000313" key="4">
    <source>
        <dbReference type="Proteomes" id="UP000198833"/>
    </source>
</evidence>
<accession>A0A1H9E4Y7</accession>
<dbReference type="STRING" id="89093.SAMN04488558_10693"/>
<comment type="similarity">
    <text evidence="1">Belongs to the YggT family.</text>
</comment>
<dbReference type="Pfam" id="PF02325">
    <property type="entry name" value="CCB3_YggT"/>
    <property type="match status" value="1"/>
</dbReference>
<keyword evidence="2" id="KW-0812">Transmembrane</keyword>
<dbReference type="InterPro" id="IPR003425">
    <property type="entry name" value="CCB3/YggT"/>
</dbReference>
<feature type="transmembrane region" description="Helical" evidence="2">
    <location>
        <begin position="12"/>
        <end position="30"/>
    </location>
</feature>
<keyword evidence="2" id="KW-0472">Membrane</keyword>
<dbReference type="AlphaFoldDB" id="A0A1H9E4Y7"/>
<organism evidence="3 4">
    <name type="scientific">Ignavigranum ruoffiae</name>
    <dbReference type="NCBI Taxonomy" id="89093"/>
    <lineage>
        <taxon>Bacteria</taxon>
        <taxon>Bacillati</taxon>
        <taxon>Bacillota</taxon>
        <taxon>Bacilli</taxon>
        <taxon>Lactobacillales</taxon>
        <taxon>Aerococcaceae</taxon>
        <taxon>Ignavigranum</taxon>
    </lineage>
</organism>
<dbReference type="EMBL" id="FOEN01000006">
    <property type="protein sequence ID" value="SEQ20303.1"/>
    <property type="molecule type" value="Genomic_DNA"/>
</dbReference>
<gene>
    <name evidence="3" type="ORF">SAMN04488558_10693</name>
</gene>
<dbReference type="PANTHER" id="PTHR33219">
    <property type="entry name" value="YLMG HOMOLOG PROTEIN 2, CHLOROPLASTIC"/>
    <property type="match status" value="1"/>
</dbReference>
<protein>
    <submittedName>
        <fullName evidence="3">YggT family protein</fullName>
    </submittedName>
</protein>
<evidence type="ECO:0000256" key="1">
    <source>
        <dbReference type="ARBA" id="ARBA00010894"/>
    </source>
</evidence>
<keyword evidence="4" id="KW-1185">Reference proteome</keyword>
<name>A0A1H9E4Y7_9LACT</name>
<dbReference type="PANTHER" id="PTHR33219:SF14">
    <property type="entry name" value="PROTEIN COFACTOR ASSEMBLY OF COMPLEX C SUBUNIT B CCB3, CHLOROPLASTIC-RELATED"/>
    <property type="match status" value="1"/>
</dbReference>
<dbReference type="Proteomes" id="UP000198833">
    <property type="component" value="Unassembled WGS sequence"/>
</dbReference>
<dbReference type="RefSeq" id="WP_234971683.1">
    <property type="nucleotide sequence ID" value="NZ_CP096206.2"/>
</dbReference>
<proteinExistence type="inferred from homology"/>
<dbReference type="GO" id="GO:0016020">
    <property type="term" value="C:membrane"/>
    <property type="evidence" value="ECO:0007669"/>
    <property type="project" value="InterPro"/>
</dbReference>
<feature type="transmembrane region" description="Helical" evidence="2">
    <location>
        <begin position="56"/>
        <end position="77"/>
    </location>
</feature>
<reference evidence="3 4" key="1">
    <citation type="submission" date="2016-10" db="EMBL/GenBank/DDBJ databases">
        <authorList>
            <person name="de Groot N.N."/>
        </authorList>
    </citation>
    <scope>NUCLEOTIDE SEQUENCE [LARGE SCALE GENOMIC DNA]</scope>
    <source>
        <strain evidence="3 4">DSM 15695</strain>
    </source>
</reference>
<keyword evidence="2" id="KW-1133">Transmembrane helix</keyword>
<sequence>MSLFVVYKVINEAINIYSIILVIYALLSWFPNGRESALGQIIRRLVRPYLDIFDRLIPPIAGISFNVIIAIFVLDLIKQGLFTLLSWLA</sequence>